<sequence length="192" mass="21374">MQLPEDCLKVKVDFQHCKFLGHIGVTFLGGIVRLFESRGGYVTFDWNTLVDEKIPMNLAQNGFLYEFGYDRKPWDGNSVPYGRDIQHDPIAIADYLGHKWLGKGWVNISPGLQNAIAGKVVAIYFNPFEHSHSPIGVFCGGQRYPESATLQLTVVDFGIGIPNSVRTLPENVGMTASKALKWAFDPVNSTKQ</sequence>
<dbReference type="STRING" id="551115.Aazo_3239"/>
<accession>D7E2C3</accession>
<name>D7E2C3_NOSA0</name>
<dbReference type="KEGG" id="naz:Aazo_3239"/>
<evidence type="ECO:0000313" key="1">
    <source>
        <dbReference type="EMBL" id="ADI64945.1"/>
    </source>
</evidence>
<dbReference type="HOGENOM" id="CLU_1413901_0_0_3"/>
<evidence type="ECO:0000313" key="2">
    <source>
        <dbReference type="Proteomes" id="UP000001511"/>
    </source>
</evidence>
<proteinExistence type="predicted"/>
<keyword evidence="2" id="KW-1185">Reference proteome</keyword>
<dbReference type="eggNOG" id="COG0642">
    <property type="taxonomic scope" value="Bacteria"/>
</dbReference>
<gene>
    <name evidence="1" type="ordered locus">Aazo_3239</name>
</gene>
<dbReference type="OrthoDB" id="7778993at2"/>
<protein>
    <submittedName>
        <fullName evidence="1">Uncharacterized protein</fullName>
    </submittedName>
</protein>
<organism evidence="1 2">
    <name type="scientific">Nostoc azollae (strain 0708)</name>
    <name type="common">Anabaena azollae (strain 0708)</name>
    <dbReference type="NCBI Taxonomy" id="551115"/>
    <lineage>
        <taxon>Bacteria</taxon>
        <taxon>Bacillati</taxon>
        <taxon>Cyanobacteriota</taxon>
        <taxon>Cyanophyceae</taxon>
        <taxon>Nostocales</taxon>
        <taxon>Nostocaceae</taxon>
        <taxon>Trichormus</taxon>
    </lineage>
</organism>
<dbReference type="RefSeq" id="WP_013191960.1">
    <property type="nucleotide sequence ID" value="NC_014248.1"/>
</dbReference>
<reference evidence="1 2" key="1">
    <citation type="journal article" date="2010" name="PLoS ONE">
        <title>Genome erosion in a nitrogen-fixing vertically transmitted endosymbiotic multicellular cyanobacterium.</title>
        <authorList>
            <person name="Ran L."/>
            <person name="Larsson J."/>
            <person name="Vigil-Stenman T."/>
            <person name="Nylander J.A."/>
            <person name="Ininbergs K."/>
            <person name="Zheng W.W."/>
            <person name="Lapidus A."/>
            <person name="Lowry S."/>
            <person name="Haselkorn R."/>
            <person name="Bergman B."/>
        </authorList>
    </citation>
    <scope>NUCLEOTIDE SEQUENCE [LARGE SCALE GENOMIC DNA]</scope>
    <source>
        <strain evidence="1 2">0708</strain>
    </source>
</reference>
<dbReference type="EMBL" id="CP002059">
    <property type="protein sequence ID" value="ADI64945.1"/>
    <property type="molecule type" value="Genomic_DNA"/>
</dbReference>
<dbReference type="AlphaFoldDB" id="D7E2C3"/>
<dbReference type="Proteomes" id="UP000001511">
    <property type="component" value="Chromosome"/>
</dbReference>